<reference evidence="9 10" key="1">
    <citation type="submission" date="2017-02" db="EMBL/GenBank/DDBJ databases">
        <authorList>
            <person name="Peterson S.W."/>
        </authorList>
    </citation>
    <scope>NUCLEOTIDE SEQUENCE [LARGE SCALE GENOMIC DNA]</scope>
    <source>
        <strain evidence="9 10">ATCC 35992</strain>
    </source>
</reference>
<gene>
    <name evidence="9" type="ORF">SAMN02745111_00946</name>
</gene>
<feature type="transmembrane region" description="Helical" evidence="7">
    <location>
        <begin position="30"/>
        <end position="52"/>
    </location>
</feature>
<evidence type="ECO:0000256" key="4">
    <source>
        <dbReference type="ARBA" id="ARBA00022692"/>
    </source>
</evidence>
<evidence type="ECO:0000256" key="2">
    <source>
        <dbReference type="ARBA" id="ARBA00006683"/>
    </source>
</evidence>
<proteinExistence type="inferred from homology"/>
<keyword evidence="10" id="KW-1185">Reference proteome</keyword>
<dbReference type="PANTHER" id="PTHR32309:SF13">
    <property type="entry name" value="FERRIC ENTEROBACTIN TRANSPORT PROTEIN FEPE"/>
    <property type="match status" value="1"/>
</dbReference>
<dbReference type="AlphaFoldDB" id="A0A1T4VHC4"/>
<dbReference type="STRING" id="39495.SAMN02745111_00946"/>
<dbReference type="Proteomes" id="UP000190814">
    <property type="component" value="Unassembled WGS sequence"/>
</dbReference>
<feature type="domain" description="Polysaccharide chain length determinant N-terminal" evidence="8">
    <location>
        <begin position="16"/>
        <end position="105"/>
    </location>
</feature>
<protein>
    <submittedName>
        <fullName evidence="9">Capsular polysaccharide biosynthesis protein</fullName>
    </submittedName>
</protein>
<dbReference type="InterPro" id="IPR003856">
    <property type="entry name" value="LPS_length_determ_N"/>
</dbReference>
<comment type="similarity">
    <text evidence="2">Belongs to the CpsC/CapA family.</text>
</comment>
<keyword evidence="4 7" id="KW-0812">Transmembrane</keyword>
<keyword evidence="6 7" id="KW-0472">Membrane</keyword>
<name>A0A1T4VHC4_9FIRM</name>
<organism evidence="9 10">
    <name type="scientific">Eubacterium uniforme</name>
    <dbReference type="NCBI Taxonomy" id="39495"/>
    <lineage>
        <taxon>Bacteria</taxon>
        <taxon>Bacillati</taxon>
        <taxon>Bacillota</taxon>
        <taxon>Clostridia</taxon>
        <taxon>Eubacteriales</taxon>
        <taxon>Eubacteriaceae</taxon>
        <taxon>Eubacterium</taxon>
    </lineage>
</organism>
<dbReference type="EMBL" id="FUXZ01000005">
    <property type="protein sequence ID" value="SKA64313.1"/>
    <property type="molecule type" value="Genomic_DNA"/>
</dbReference>
<dbReference type="Pfam" id="PF02706">
    <property type="entry name" value="Wzz"/>
    <property type="match status" value="1"/>
</dbReference>
<feature type="transmembrane region" description="Helical" evidence="7">
    <location>
        <begin position="186"/>
        <end position="206"/>
    </location>
</feature>
<comment type="subcellular location">
    <subcellularLocation>
        <location evidence="1">Cell membrane</location>
        <topology evidence="1">Multi-pass membrane protein</topology>
    </subcellularLocation>
</comment>
<accession>A0A1T4VHC4</accession>
<dbReference type="RefSeq" id="WP_078765822.1">
    <property type="nucleotide sequence ID" value="NZ_FUXZ01000005.1"/>
</dbReference>
<dbReference type="PANTHER" id="PTHR32309">
    <property type="entry name" value="TYROSINE-PROTEIN KINASE"/>
    <property type="match status" value="1"/>
</dbReference>
<dbReference type="GO" id="GO:0005886">
    <property type="term" value="C:plasma membrane"/>
    <property type="evidence" value="ECO:0007669"/>
    <property type="project" value="UniProtKB-SubCell"/>
</dbReference>
<evidence type="ECO:0000256" key="5">
    <source>
        <dbReference type="ARBA" id="ARBA00022989"/>
    </source>
</evidence>
<dbReference type="OrthoDB" id="2360475at2"/>
<evidence type="ECO:0000256" key="1">
    <source>
        <dbReference type="ARBA" id="ARBA00004651"/>
    </source>
</evidence>
<dbReference type="GO" id="GO:0004713">
    <property type="term" value="F:protein tyrosine kinase activity"/>
    <property type="evidence" value="ECO:0007669"/>
    <property type="project" value="TreeGrafter"/>
</dbReference>
<sequence>MNSNKSKNYNPNDEVEIDLLELLYYFKGKLLFIIAAFIIGAVIAGSITKFAIPKKYTATSTMYMVSASTNSVVDISDLNIGSALSSDYIQIMQSRPIVEGVIADLKLDYTYSQVLSMMNLSVVHDTRIVKIRVTSTKPEEAKNIANELAEKTKDQIPHIMEAPEPNIVEYAVVPKVKSSPSMTKNVIIGAMLLTILVLGILTFLFITDDTLKTAEDVEKTFGIIPLSVIPEGKLEEVSGK</sequence>
<dbReference type="InterPro" id="IPR050445">
    <property type="entry name" value="Bact_polysacc_biosynth/exp"/>
</dbReference>
<evidence type="ECO:0000256" key="3">
    <source>
        <dbReference type="ARBA" id="ARBA00022475"/>
    </source>
</evidence>
<keyword evidence="5 7" id="KW-1133">Transmembrane helix</keyword>
<evidence type="ECO:0000259" key="8">
    <source>
        <dbReference type="Pfam" id="PF02706"/>
    </source>
</evidence>
<keyword evidence="3" id="KW-1003">Cell membrane</keyword>
<evidence type="ECO:0000256" key="7">
    <source>
        <dbReference type="SAM" id="Phobius"/>
    </source>
</evidence>
<evidence type="ECO:0000313" key="10">
    <source>
        <dbReference type="Proteomes" id="UP000190814"/>
    </source>
</evidence>
<evidence type="ECO:0000313" key="9">
    <source>
        <dbReference type="EMBL" id="SKA64313.1"/>
    </source>
</evidence>
<evidence type="ECO:0000256" key="6">
    <source>
        <dbReference type="ARBA" id="ARBA00023136"/>
    </source>
</evidence>